<geneLocation type="plasmid" evidence="2">
    <name>unnamed2</name>
</geneLocation>
<organism evidence="2 3">
    <name type="scientific">Methylocystis parvus</name>
    <dbReference type="NCBI Taxonomy" id="134"/>
    <lineage>
        <taxon>Bacteria</taxon>
        <taxon>Pseudomonadati</taxon>
        <taxon>Pseudomonadota</taxon>
        <taxon>Alphaproteobacteria</taxon>
        <taxon>Hyphomicrobiales</taxon>
        <taxon>Methylocystaceae</taxon>
        <taxon>Methylocystis</taxon>
    </lineage>
</organism>
<proteinExistence type="predicted"/>
<accession>A0A6B8MG18</accession>
<dbReference type="KEGG" id="mpar:F7D14_21300"/>
<dbReference type="Proteomes" id="UP000422569">
    <property type="component" value="Plasmid unnamed2"/>
</dbReference>
<dbReference type="AlphaFoldDB" id="A0A6B8MG18"/>
<name>A0A6B8MG18_9HYPH</name>
<evidence type="ECO:0000313" key="3">
    <source>
        <dbReference type="Proteomes" id="UP000422569"/>
    </source>
</evidence>
<feature type="domain" description="TniQ" evidence="1">
    <location>
        <begin position="31"/>
        <end position="150"/>
    </location>
</feature>
<dbReference type="Pfam" id="PF06527">
    <property type="entry name" value="TniQ"/>
    <property type="match status" value="1"/>
</dbReference>
<dbReference type="EMBL" id="CP044333">
    <property type="protein sequence ID" value="QGN00114.1"/>
    <property type="molecule type" value="Genomic_DNA"/>
</dbReference>
<protein>
    <recommendedName>
        <fullName evidence="1">TniQ domain-containing protein</fullName>
    </recommendedName>
</protein>
<keyword evidence="3" id="KW-1185">Reference proteome</keyword>
<dbReference type="InterPro" id="IPR009492">
    <property type="entry name" value="TniQ"/>
</dbReference>
<evidence type="ECO:0000313" key="2">
    <source>
        <dbReference type="EMBL" id="QGN00114.1"/>
    </source>
</evidence>
<gene>
    <name evidence="2" type="ORF">F7D14_21300</name>
</gene>
<sequence>MRRSHRELAARTRYGSGVRVTPKLPHCDQLPVVLPPLTDELLSSWIHRHATFYDVPPLAMLRHCLDAISSLRAVDLVLTDEQASRVASMFRTDAANVRRMSLSNILPKSCRLIAAKPMQFCAACARQANSSGPEPVRRSQLLGWRLTCPQCCSQLIDGDKRSNPSPFADYWTDALDGQRLIDDEAERGVRAWASPTELARLLLMRRDPRTAHLKRSGSFRLLGVVVPEADAIVVENQISLPSAANPILPLWLRPALLAGVSIVEREGPAMLTWLQSKIIGQNRTRFSELVSTMLSTHPGPEPLSLLQHN</sequence>
<keyword evidence="2" id="KW-0614">Plasmid</keyword>
<reference evidence="2 3" key="1">
    <citation type="submission" date="2019-09" db="EMBL/GenBank/DDBJ databases">
        <title>Isolation and complete genome sequencing of Methylocystis species.</title>
        <authorList>
            <person name="Rumah B.L."/>
            <person name="Stead C.E."/>
            <person name="Stevens B.C."/>
            <person name="Minton N.P."/>
            <person name="Grosse-Honebrink A."/>
            <person name="Zhang Y."/>
        </authorList>
    </citation>
    <scope>NUCLEOTIDE SEQUENCE [LARGE SCALE GENOMIC DNA]</scope>
    <source>
        <strain evidence="2 3">BRCS2</strain>
        <plasmid evidence="2 3">unnamed2</plasmid>
    </source>
</reference>
<evidence type="ECO:0000259" key="1">
    <source>
        <dbReference type="Pfam" id="PF06527"/>
    </source>
</evidence>